<sequence>MVSNITKDVILPKYGDTADTIIYTPSIKVLIETLQEIIDLKNVYKNARSQALGVIKKVLSFDSVVSLLFIKNIMYKIKTLTEKLEAIELNIIDALMLIDYSIASLTEMNKDDVSMNYLVSSAITFSGQLGIDPI</sequence>
<name>A0A6G0YKB2_APHCR</name>
<protein>
    <submittedName>
        <fullName evidence="1">Uncharacterized protein</fullName>
    </submittedName>
</protein>
<proteinExistence type="predicted"/>
<reference evidence="1 2" key="1">
    <citation type="submission" date="2019-08" db="EMBL/GenBank/DDBJ databases">
        <title>Whole genome of Aphis craccivora.</title>
        <authorList>
            <person name="Voronova N.V."/>
            <person name="Shulinski R.S."/>
            <person name="Bandarenka Y.V."/>
            <person name="Zhorov D.G."/>
            <person name="Warner D."/>
        </authorList>
    </citation>
    <scope>NUCLEOTIDE SEQUENCE [LARGE SCALE GENOMIC DNA]</scope>
    <source>
        <strain evidence="1">180601</strain>
        <tissue evidence="1">Whole Body</tissue>
    </source>
</reference>
<gene>
    <name evidence="1" type="ORF">FWK35_00026070</name>
</gene>
<evidence type="ECO:0000313" key="1">
    <source>
        <dbReference type="EMBL" id="KAF0757546.1"/>
    </source>
</evidence>
<dbReference type="AlphaFoldDB" id="A0A6G0YKB2"/>
<comment type="caution">
    <text evidence="1">The sequence shown here is derived from an EMBL/GenBank/DDBJ whole genome shotgun (WGS) entry which is preliminary data.</text>
</comment>
<accession>A0A6G0YKB2</accession>
<evidence type="ECO:0000313" key="2">
    <source>
        <dbReference type="Proteomes" id="UP000478052"/>
    </source>
</evidence>
<dbReference type="EMBL" id="VUJU01003544">
    <property type="protein sequence ID" value="KAF0757546.1"/>
    <property type="molecule type" value="Genomic_DNA"/>
</dbReference>
<organism evidence="1 2">
    <name type="scientific">Aphis craccivora</name>
    <name type="common">Cowpea aphid</name>
    <dbReference type="NCBI Taxonomy" id="307492"/>
    <lineage>
        <taxon>Eukaryota</taxon>
        <taxon>Metazoa</taxon>
        <taxon>Ecdysozoa</taxon>
        <taxon>Arthropoda</taxon>
        <taxon>Hexapoda</taxon>
        <taxon>Insecta</taxon>
        <taxon>Pterygota</taxon>
        <taxon>Neoptera</taxon>
        <taxon>Paraneoptera</taxon>
        <taxon>Hemiptera</taxon>
        <taxon>Sternorrhyncha</taxon>
        <taxon>Aphidomorpha</taxon>
        <taxon>Aphidoidea</taxon>
        <taxon>Aphididae</taxon>
        <taxon>Aphidini</taxon>
        <taxon>Aphis</taxon>
        <taxon>Aphis</taxon>
    </lineage>
</organism>
<dbReference type="Proteomes" id="UP000478052">
    <property type="component" value="Unassembled WGS sequence"/>
</dbReference>
<keyword evidence="2" id="KW-1185">Reference proteome</keyword>
<dbReference type="OrthoDB" id="1750591at2759"/>